<proteinExistence type="predicted"/>
<feature type="region of interest" description="Disordered" evidence="1">
    <location>
        <begin position="983"/>
        <end position="1014"/>
    </location>
</feature>
<organism evidence="3">
    <name type="scientific">Nonomuraea gerenzanensis</name>
    <dbReference type="NCBI Taxonomy" id="93944"/>
    <lineage>
        <taxon>Bacteria</taxon>
        <taxon>Bacillati</taxon>
        <taxon>Actinomycetota</taxon>
        <taxon>Actinomycetes</taxon>
        <taxon>Streptosporangiales</taxon>
        <taxon>Streptosporangiaceae</taxon>
        <taxon>Nonomuraea</taxon>
    </lineage>
</organism>
<evidence type="ECO:0000256" key="1">
    <source>
        <dbReference type="SAM" id="MobiDB-lite"/>
    </source>
</evidence>
<protein>
    <recommendedName>
        <fullName evidence="2">NACHT N-terminal Helical domain-containing protein</fullName>
    </recommendedName>
</protein>
<dbReference type="InterPro" id="IPR027417">
    <property type="entry name" value="P-loop_NTPase"/>
</dbReference>
<name>A0A1M4EJR7_9ACTN</name>
<reference evidence="3" key="1">
    <citation type="submission" date="2016-04" db="EMBL/GenBank/DDBJ databases">
        <authorList>
            <person name="Evans L.H."/>
            <person name="Alamgir A."/>
            <person name="Owens N."/>
            <person name="Weber N.D."/>
            <person name="Virtaneva K."/>
            <person name="Barbian K."/>
            <person name="Babar A."/>
            <person name="Rosenke K."/>
        </authorList>
    </citation>
    <scope>NUCLEOTIDE SEQUENCE</scope>
    <source>
        <strain evidence="3">Nono1</strain>
    </source>
</reference>
<accession>A0A1M4EJR7</accession>
<sequence length="1014" mass="112859">MRQIITYRDAVALLGGPTAVSGVLDKASSLVLFGVGGIDLFDARAEAVRLGDAFLRGLRAKVKGLSRYDTTQRLTAAHAVIVVTAFLDALGEVDVLRELTPEDQRRITGTEGLGGRLAGLQAPMPGPALPFERLLDELRGHYEAQTRLLVAFLAGLRRWDTWDETTRARLAEGLPARAVRRYEELFHRLVADFPEVASWSDRVDHQATRNEIKSLADGLAGVWDQVARMPAARTPSDRLAALVRANRATLRRPIVSAPRTPNGVIPPLEEGYVSPAYRLLVSAWRHLVTSDDVWDKLPCHSNLDTFLAGHLTLPQATESPLLVLGQPGAGKSVLTRVLAARLPASEFLPLRVELRGVPADGAVLAQIEHGIRAALDEPMSWPEFAAGTGGALPVVMLDGFDELLQATGVNQTDYLERVARFQRDQAEKGRPLAVVVTSRTAVADRARLPDKTFVIRLEPFDDHRIRRWITSWNRSNDGYFRERGLAPLPVDKVLAVRKMAEQPLLLLMLALYDADANALRDLPEDLHEAELYERLLHDFAVREVGKTRPGLAEEDLARAVEDELLHLSITAFAMFNRGLQWIAEPDLDADLRALLPQETQQSEGFRRAVSRAEGVIGGFFFVHTSQALRDEQRLKTYEFLHATFGEYLVARLLVRELADTAGDLASAVSRRRPVRPDDAYLRALLSFAALTVRAPVVDFLRHGLRRTVPHGERLLLRRHLCELFSESLLARPGSPYDAYQPVRAELTALCAVHSANLLLLAVLAADEPLAGTELFRVEQPEHANERWRRIARLWHSQLGRAEWDSLIHTLRVRHSLQGETRTFQVAFDRDPLFDSRDLVFFTWPGSPTVNPARLRAGDLIWMREISFRDDTTLGHLFANLLPYLTEIDTDLSAHPRSPVADLLAVLLSERPEPELFRRALEGAPSRAYLERVLGQLEQHAPLMPGDEVLSLVETAGGDRVTRILRGLARRPDVDGDKVAALLARQGEDHPGPRPLADRQIPSVRPGDVPSDRQP</sequence>
<dbReference type="Pfam" id="PF22738">
    <property type="entry name" value="NNH7"/>
    <property type="match status" value="1"/>
</dbReference>
<dbReference type="EMBL" id="LT559118">
    <property type="protein sequence ID" value="SBO98958.1"/>
    <property type="molecule type" value="Genomic_DNA"/>
</dbReference>
<dbReference type="InterPro" id="IPR054567">
    <property type="entry name" value="NNH7"/>
</dbReference>
<evidence type="ECO:0000313" key="3">
    <source>
        <dbReference type="EMBL" id="SBO98958.1"/>
    </source>
</evidence>
<gene>
    <name evidence="3" type="ORF">BN4615_P8474</name>
</gene>
<evidence type="ECO:0000259" key="2">
    <source>
        <dbReference type="Pfam" id="PF22738"/>
    </source>
</evidence>
<dbReference type="SUPFAM" id="SSF52540">
    <property type="entry name" value="P-loop containing nucleoside triphosphate hydrolases"/>
    <property type="match status" value="1"/>
</dbReference>
<dbReference type="RefSeq" id="WP_225267681.1">
    <property type="nucleotide sequence ID" value="NZ_CP084058.1"/>
</dbReference>
<feature type="domain" description="NACHT N-terminal Helical" evidence="2">
    <location>
        <begin position="4"/>
        <end position="203"/>
    </location>
</feature>
<dbReference type="AlphaFoldDB" id="A0A1M4EJR7"/>